<reference evidence="10 11" key="1">
    <citation type="submission" date="2010-04" db="EMBL/GenBank/DDBJ databases">
        <authorList>
            <person name="Qin X."/>
            <person name="Bachman B."/>
            <person name="Battles P."/>
            <person name="Bell A."/>
            <person name="Bess C."/>
            <person name="Bickham C."/>
            <person name="Chaboub L."/>
            <person name="Chen D."/>
            <person name="Coyle M."/>
            <person name="Deiros D.R."/>
            <person name="Dinh H."/>
            <person name="Forbes L."/>
            <person name="Fowler G."/>
            <person name="Francisco L."/>
            <person name="Fu Q."/>
            <person name="Gubbala S."/>
            <person name="Hale W."/>
            <person name="Han Y."/>
            <person name="Hemphill L."/>
            <person name="Highlander S.K."/>
            <person name="Hirani K."/>
            <person name="Hogues M."/>
            <person name="Jackson L."/>
            <person name="Jakkamsetti A."/>
            <person name="Javaid M."/>
            <person name="Jiang H."/>
            <person name="Korchina V."/>
            <person name="Kovar C."/>
            <person name="Lara F."/>
            <person name="Lee S."/>
            <person name="Mata R."/>
            <person name="Mathew T."/>
            <person name="Moen C."/>
            <person name="Morales K."/>
            <person name="Munidasa M."/>
            <person name="Nazareth L."/>
            <person name="Ngo R."/>
            <person name="Nguyen L."/>
            <person name="Okwuonu G."/>
            <person name="Ongeri F."/>
            <person name="Patil S."/>
            <person name="Petrosino J."/>
            <person name="Pham C."/>
            <person name="Pham P."/>
            <person name="Pu L.-L."/>
            <person name="Puazo M."/>
            <person name="Raj R."/>
            <person name="Reid J."/>
            <person name="Rouhana J."/>
            <person name="Saada N."/>
            <person name="Shang Y."/>
            <person name="Simmons D."/>
            <person name="Thornton R."/>
            <person name="Warren J."/>
            <person name="Weissenberger G."/>
            <person name="Zhang J."/>
            <person name="Zhang L."/>
            <person name="Zhou C."/>
            <person name="Zhu D."/>
            <person name="Muzny D."/>
            <person name="Worley K."/>
            <person name="Gibbs R."/>
        </authorList>
    </citation>
    <scope>NUCLEOTIDE SEQUENCE [LARGE SCALE GENOMIC DNA]</scope>
    <source>
        <strain evidence="10 11">ATCC 49957</strain>
    </source>
</reference>
<feature type="region of interest" description="Disordered" evidence="7">
    <location>
        <begin position="168"/>
        <end position="189"/>
    </location>
</feature>
<dbReference type="PROSITE" id="PS51318">
    <property type="entry name" value="TAT"/>
    <property type="match status" value="1"/>
</dbReference>
<keyword evidence="8" id="KW-0732">Signal</keyword>
<dbReference type="InterPro" id="IPR006311">
    <property type="entry name" value="TAT_signal"/>
</dbReference>
<name>D5RSM8_9PROT</name>
<dbReference type="NCBIfam" id="NF033103">
    <property type="entry name" value="bla_class_A"/>
    <property type="match status" value="1"/>
</dbReference>
<organism evidence="10 11">
    <name type="scientific">Pseudoroseomonas cervicalis ATCC 49957</name>
    <dbReference type="NCBI Taxonomy" id="525371"/>
    <lineage>
        <taxon>Bacteria</taxon>
        <taxon>Pseudomonadati</taxon>
        <taxon>Pseudomonadota</taxon>
        <taxon>Alphaproteobacteria</taxon>
        <taxon>Acetobacterales</taxon>
        <taxon>Roseomonadaceae</taxon>
        <taxon>Roseomonas</taxon>
    </lineage>
</organism>
<dbReference type="AlphaFoldDB" id="D5RSM8"/>
<dbReference type="PROSITE" id="PS00146">
    <property type="entry name" value="BETA_LACTAMASE_A"/>
    <property type="match status" value="1"/>
</dbReference>
<evidence type="ECO:0000313" key="10">
    <source>
        <dbReference type="EMBL" id="EFH09690.1"/>
    </source>
</evidence>
<dbReference type="PANTHER" id="PTHR35333">
    <property type="entry name" value="BETA-LACTAMASE"/>
    <property type="match status" value="1"/>
</dbReference>
<dbReference type="GO" id="GO:0030655">
    <property type="term" value="P:beta-lactam antibiotic catabolic process"/>
    <property type="evidence" value="ECO:0007669"/>
    <property type="project" value="InterPro"/>
</dbReference>
<dbReference type="RefSeq" id="WP_007003120.1">
    <property type="nucleotide sequence ID" value="NZ_GG770777.1"/>
</dbReference>
<evidence type="ECO:0000256" key="6">
    <source>
        <dbReference type="RuleBase" id="RU361140"/>
    </source>
</evidence>
<keyword evidence="4 6" id="KW-0378">Hydrolase</keyword>
<dbReference type="InterPro" id="IPR023650">
    <property type="entry name" value="Beta-lactam_class-A_AS"/>
</dbReference>
<accession>D5RSM8</accession>
<feature type="signal peptide" evidence="8">
    <location>
        <begin position="1"/>
        <end position="28"/>
    </location>
</feature>
<dbReference type="InterPro" id="IPR045155">
    <property type="entry name" value="Beta-lactam_cat"/>
</dbReference>
<evidence type="ECO:0000256" key="7">
    <source>
        <dbReference type="SAM" id="MobiDB-lite"/>
    </source>
</evidence>
<evidence type="ECO:0000256" key="5">
    <source>
        <dbReference type="ARBA" id="ARBA00023251"/>
    </source>
</evidence>
<comment type="similarity">
    <text evidence="2 6">Belongs to the class-A beta-lactamase family.</text>
</comment>
<evidence type="ECO:0000256" key="1">
    <source>
        <dbReference type="ARBA" id="ARBA00001526"/>
    </source>
</evidence>
<keyword evidence="11" id="KW-1185">Reference proteome</keyword>
<dbReference type="HOGENOM" id="CLU_031960_6_0_5"/>
<dbReference type="GO" id="GO:0046677">
    <property type="term" value="P:response to antibiotic"/>
    <property type="evidence" value="ECO:0007669"/>
    <property type="project" value="UniProtKB-UniRule"/>
</dbReference>
<dbReference type="PANTHER" id="PTHR35333:SF3">
    <property type="entry name" value="BETA-LACTAMASE-TYPE TRANSPEPTIDASE FOLD CONTAINING PROTEIN"/>
    <property type="match status" value="1"/>
</dbReference>
<evidence type="ECO:0000256" key="4">
    <source>
        <dbReference type="ARBA" id="ARBA00022801"/>
    </source>
</evidence>
<dbReference type="Proteomes" id="UP000005324">
    <property type="component" value="Unassembled WGS sequence"/>
</dbReference>
<evidence type="ECO:0000256" key="8">
    <source>
        <dbReference type="SAM" id="SignalP"/>
    </source>
</evidence>
<dbReference type="PRINTS" id="PR00118">
    <property type="entry name" value="BLACTAMASEA"/>
</dbReference>
<gene>
    <name evidence="10" type="primary">blaA</name>
    <name evidence="10" type="ORF">HMPREF0731_4090</name>
</gene>
<dbReference type="Pfam" id="PF13354">
    <property type="entry name" value="Beta-lactamase2"/>
    <property type="match status" value="1"/>
</dbReference>
<dbReference type="EMBL" id="ADVL01000749">
    <property type="protein sequence ID" value="EFH09690.1"/>
    <property type="molecule type" value="Genomic_DNA"/>
</dbReference>
<proteinExistence type="inferred from homology"/>
<evidence type="ECO:0000313" key="11">
    <source>
        <dbReference type="Proteomes" id="UP000005324"/>
    </source>
</evidence>
<evidence type="ECO:0000259" key="9">
    <source>
        <dbReference type="Pfam" id="PF13354"/>
    </source>
</evidence>
<evidence type="ECO:0000256" key="3">
    <source>
        <dbReference type="ARBA" id="ARBA00012865"/>
    </source>
</evidence>
<comment type="catalytic activity">
    <reaction evidence="1 6">
        <text>a beta-lactam + H2O = a substituted beta-amino acid</text>
        <dbReference type="Rhea" id="RHEA:20401"/>
        <dbReference type="ChEBI" id="CHEBI:15377"/>
        <dbReference type="ChEBI" id="CHEBI:35627"/>
        <dbReference type="ChEBI" id="CHEBI:140347"/>
        <dbReference type="EC" id="3.5.2.6"/>
    </reaction>
</comment>
<sequence length="296" mass="30999">MTPRRHLLQGLALGATLWTAMPWRAALAAPDATEFARRMAEIEARSGGRLGVALLDTGSGFRAGHRAAERFPMASTFKLLLAGAVLRRVDEGKERLDRVIRFTRDDLVPYAPVTGPAAGGPGLTVAALCEATVTLSDNPAANLLLDTVGGPAGLTAFLRGLGDATTRLDRTEPALNEGRPGDPRDTTTPDSMAFLIRALALGDALRPASRERLMGWLLGNRTGDAQIRAGLPQGWRAAEKTGSNPSAGIANDVGLLLPPGRAPVLLAAYLTEARIAAAERPALLAEVARAAVRALG</sequence>
<evidence type="ECO:0000256" key="2">
    <source>
        <dbReference type="ARBA" id="ARBA00009009"/>
    </source>
</evidence>
<dbReference type="GO" id="GO:0008800">
    <property type="term" value="F:beta-lactamase activity"/>
    <property type="evidence" value="ECO:0007669"/>
    <property type="project" value="UniProtKB-UniRule"/>
</dbReference>
<dbReference type="EC" id="3.5.2.6" evidence="3 6"/>
<feature type="domain" description="Beta-lactamase class A catalytic" evidence="9">
    <location>
        <begin position="52"/>
        <end position="269"/>
    </location>
</feature>
<dbReference type="SUPFAM" id="SSF56601">
    <property type="entry name" value="beta-lactamase/transpeptidase-like"/>
    <property type="match status" value="1"/>
</dbReference>
<dbReference type="InterPro" id="IPR012338">
    <property type="entry name" value="Beta-lactam/transpept-like"/>
</dbReference>
<comment type="caution">
    <text evidence="10">The sequence shown here is derived from an EMBL/GenBank/DDBJ whole genome shotgun (WGS) entry which is preliminary data.</text>
</comment>
<dbReference type="InterPro" id="IPR000871">
    <property type="entry name" value="Beta-lactam_class-A"/>
</dbReference>
<protein>
    <recommendedName>
        <fullName evidence="3 6">Beta-lactamase</fullName>
        <ecNumber evidence="3 6">3.5.2.6</ecNumber>
    </recommendedName>
</protein>
<dbReference type="Gene3D" id="3.40.710.10">
    <property type="entry name" value="DD-peptidase/beta-lactamase superfamily"/>
    <property type="match status" value="1"/>
</dbReference>
<feature type="chain" id="PRO_5003076134" description="Beta-lactamase" evidence="8">
    <location>
        <begin position="29"/>
        <end position="296"/>
    </location>
</feature>
<keyword evidence="5 6" id="KW-0046">Antibiotic resistance</keyword>
<dbReference type="OrthoDB" id="9784149at2"/>